<dbReference type="AlphaFoldDB" id="A0AAV0VNS1"/>
<evidence type="ECO:0008006" key="5">
    <source>
        <dbReference type="Google" id="ProtNLM"/>
    </source>
</evidence>
<feature type="domain" description="Transposable element P transposase-like GTP-binding insertion" evidence="2">
    <location>
        <begin position="162"/>
        <end position="271"/>
    </location>
</feature>
<dbReference type="EMBL" id="CARXXK010000001">
    <property type="protein sequence ID" value="CAI6345839.1"/>
    <property type="molecule type" value="Genomic_DNA"/>
</dbReference>
<accession>A0AAV0VNS1</accession>
<dbReference type="PANTHER" id="PTHR47577:SF2">
    <property type="entry name" value="THAP DOMAIN CONTAINING 9"/>
    <property type="match status" value="1"/>
</dbReference>
<evidence type="ECO:0000259" key="2">
    <source>
        <dbReference type="Pfam" id="PF21788"/>
    </source>
</evidence>
<dbReference type="Pfam" id="PF21788">
    <property type="entry name" value="TNP-like_GBD"/>
    <property type="match status" value="1"/>
</dbReference>
<dbReference type="InterPro" id="IPR048365">
    <property type="entry name" value="TNP-like_RNaseH_N"/>
</dbReference>
<sequence>MAGRFGCFLWYKSKLKFQTATVKENLVSIIIDEMSIKQFISYNSQNDTFYGYEDFGSEIFEDLKTLKHGNQVLVVMVKSLTLPWKQILGFFIASGSVAGDRLKCIVEYTITKLSECGLIPKVVICDQGSNNLKMRKLLNVTKEKPFITYNNENVFFMHDSPHLLKSVRNNFKKYTFENANELYSWRDIEDFYKVDCNNKPRLARKLKKSNLDLPPFSPMRVCLATQTLSNSVSAGILTLVSFNKLSARAAYTAKFVKFFNDLFDVFNSIKLNEPIVLKRPLTKNSLHWDFFKKALKFLSELKINNKRGSLPPCIIGWQENIIFVQMLFKELNEKYGIEYLLMRRLTQDCIESLFSVLRAKGGNNLTPDASKIQSAIRMNMCNMLISPSNNANCEKDASEFLALSKDIKTSIITLDRSYNESEEIENIDDYYSSMNIEYILMKDETANSVAYVTGWVCSQLDHKPCIEKLATKDTNKKFDLDNTHIGIKEYDGCSLLYPLAKTLEFTKNVSALFHANIENLILKKKCNLKKDLKLIISHICKRYSLSICEDCNSKFLDKFLNVSINCYVKKCNDSFNQYKCSKNKKLKKVVHV</sequence>
<dbReference type="Proteomes" id="UP001160148">
    <property type="component" value="Unassembled WGS sequence"/>
</dbReference>
<dbReference type="PANTHER" id="PTHR47577">
    <property type="entry name" value="THAP DOMAIN-CONTAINING PROTEIN 6"/>
    <property type="match status" value="1"/>
</dbReference>
<comment type="caution">
    <text evidence="3">The sequence shown here is derived from an EMBL/GenBank/DDBJ whole genome shotgun (WGS) entry which is preliminary data.</text>
</comment>
<dbReference type="Pfam" id="PF21787">
    <property type="entry name" value="TNP-like_RNaseH_N"/>
    <property type="match status" value="1"/>
</dbReference>
<organism evidence="3 4">
    <name type="scientific">Macrosiphum euphorbiae</name>
    <name type="common">potato aphid</name>
    <dbReference type="NCBI Taxonomy" id="13131"/>
    <lineage>
        <taxon>Eukaryota</taxon>
        <taxon>Metazoa</taxon>
        <taxon>Ecdysozoa</taxon>
        <taxon>Arthropoda</taxon>
        <taxon>Hexapoda</taxon>
        <taxon>Insecta</taxon>
        <taxon>Pterygota</taxon>
        <taxon>Neoptera</taxon>
        <taxon>Paraneoptera</taxon>
        <taxon>Hemiptera</taxon>
        <taxon>Sternorrhyncha</taxon>
        <taxon>Aphidomorpha</taxon>
        <taxon>Aphidoidea</taxon>
        <taxon>Aphididae</taxon>
        <taxon>Macrosiphini</taxon>
        <taxon>Macrosiphum</taxon>
    </lineage>
</organism>
<name>A0AAV0VNS1_9HEMI</name>
<feature type="domain" description="Transposable element P transposase-like RNase H" evidence="1">
    <location>
        <begin position="14"/>
        <end position="138"/>
    </location>
</feature>
<evidence type="ECO:0000313" key="3">
    <source>
        <dbReference type="EMBL" id="CAI6345839.1"/>
    </source>
</evidence>
<evidence type="ECO:0000259" key="1">
    <source>
        <dbReference type="Pfam" id="PF21787"/>
    </source>
</evidence>
<keyword evidence="4" id="KW-1185">Reference proteome</keyword>
<gene>
    <name evidence="3" type="ORF">MEUPH1_LOCUS2807</name>
</gene>
<protein>
    <recommendedName>
        <fullName evidence="5">Transposase</fullName>
    </recommendedName>
</protein>
<reference evidence="3 4" key="1">
    <citation type="submission" date="2023-01" db="EMBL/GenBank/DDBJ databases">
        <authorList>
            <person name="Whitehead M."/>
        </authorList>
    </citation>
    <scope>NUCLEOTIDE SEQUENCE [LARGE SCALE GENOMIC DNA]</scope>
</reference>
<proteinExistence type="predicted"/>
<evidence type="ECO:0000313" key="4">
    <source>
        <dbReference type="Proteomes" id="UP001160148"/>
    </source>
</evidence>
<dbReference type="InterPro" id="IPR048366">
    <property type="entry name" value="TNP-like_GBD"/>
</dbReference>